<reference evidence="1" key="1">
    <citation type="submission" date="2018-05" db="EMBL/GenBank/DDBJ databases">
        <authorList>
            <person name="Lanie J.A."/>
            <person name="Ng W.-L."/>
            <person name="Kazmierczak K.M."/>
            <person name="Andrzejewski T.M."/>
            <person name="Davidsen T.M."/>
            <person name="Wayne K.J."/>
            <person name="Tettelin H."/>
            <person name="Glass J.I."/>
            <person name="Rusch D."/>
            <person name="Podicherti R."/>
            <person name="Tsui H.-C.T."/>
            <person name="Winkler M.E."/>
        </authorList>
    </citation>
    <scope>NUCLEOTIDE SEQUENCE</scope>
</reference>
<dbReference type="Pfam" id="PF07394">
    <property type="entry name" value="DUF1501"/>
    <property type="match status" value="1"/>
</dbReference>
<evidence type="ECO:0008006" key="2">
    <source>
        <dbReference type="Google" id="ProtNLM"/>
    </source>
</evidence>
<proteinExistence type="predicted"/>
<accession>A0A382QI57</accession>
<dbReference type="PANTHER" id="PTHR43737">
    <property type="entry name" value="BLL7424 PROTEIN"/>
    <property type="match status" value="1"/>
</dbReference>
<gene>
    <name evidence="1" type="ORF">METZ01_LOCUS337464</name>
</gene>
<protein>
    <recommendedName>
        <fullName evidence="2">Sulfatase N-terminal domain-containing protein</fullName>
    </recommendedName>
</protein>
<feature type="non-terminal residue" evidence="1">
    <location>
        <position position="1"/>
    </location>
</feature>
<organism evidence="1">
    <name type="scientific">marine metagenome</name>
    <dbReference type="NCBI Taxonomy" id="408172"/>
    <lineage>
        <taxon>unclassified sequences</taxon>
        <taxon>metagenomes</taxon>
        <taxon>ecological metagenomes</taxon>
    </lineage>
</organism>
<sequence>GNDGLNTIIPTQDDIYYNARPSLAISPNDALTIDEQNGFHPNLSAFHSLYQSGNMSLIHGIGYPQPNLSHFRSSDIWVTGSDADQYLQTGWIGRLLEQEYPDFPSNAPEHPLAIQFNSANLLEFKTSGSNTGMMVFDPETMYNLINGNYVAGEDDPAPDTYGGTELDFVREVDLLSFEYAEVINETAGQGSNSVEYPETNLGYQMALTAQMISGGLGTPIYRIYQSGYDTHADQNNDHSNLLLDLNNAVLAFMEDLSNQGLLDRVMVVTTSEFGRRYFENGSTGTDHGSSAPCMVFGNSVVPDMFGEQPSLSNLDQHNNLLIQHDFRQLYSS</sequence>
<dbReference type="EMBL" id="UINC01114360">
    <property type="protein sequence ID" value="SVC84610.1"/>
    <property type="molecule type" value="Genomic_DNA"/>
</dbReference>
<evidence type="ECO:0000313" key="1">
    <source>
        <dbReference type="EMBL" id="SVC84610.1"/>
    </source>
</evidence>
<name>A0A382QI57_9ZZZZ</name>
<feature type="non-terminal residue" evidence="1">
    <location>
        <position position="332"/>
    </location>
</feature>
<dbReference type="AlphaFoldDB" id="A0A382QI57"/>
<dbReference type="PANTHER" id="PTHR43737:SF1">
    <property type="entry name" value="DUF1501 DOMAIN-CONTAINING PROTEIN"/>
    <property type="match status" value="1"/>
</dbReference>
<dbReference type="InterPro" id="IPR010869">
    <property type="entry name" value="DUF1501"/>
</dbReference>